<feature type="domain" description="Amidohydrolase-related" evidence="1">
    <location>
        <begin position="363"/>
        <end position="455"/>
    </location>
</feature>
<dbReference type="RefSeq" id="WP_024330668.1">
    <property type="nucleotide sequence ID" value="NZ_CP118948.1"/>
</dbReference>
<evidence type="ECO:0000313" key="2">
    <source>
        <dbReference type="EMBL" id="PKY73295.1"/>
    </source>
</evidence>
<dbReference type="InterPro" id="IPR011059">
    <property type="entry name" value="Metal-dep_hydrolase_composite"/>
</dbReference>
<evidence type="ECO:0000313" key="3">
    <source>
        <dbReference type="Proteomes" id="UP000235122"/>
    </source>
</evidence>
<proteinExistence type="predicted"/>
<dbReference type="AlphaFoldDB" id="A0A2I1IQA0"/>
<dbReference type="Gene3D" id="3.20.20.140">
    <property type="entry name" value="Metal-dependent hydrolases"/>
    <property type="match status" value="2"/>
</dbReference>
<dbReference type="PANTHER" id="PTHR43135:SF3">
    <property type="entry name" value="ALPHA-D-RIBOSE 1-METHYLPHOSPHONATE 5-TRIPHOSPHATE DIPHOSPHATASE"/>
    <property type="match status" value="1"/>
</dbReference>
<dbReference type="GeneID" id="35866258"/>
<dbReference type="Proteomes" id="UP000235122">
    <property type="component" value="Unassembled WGS sequence"/>
</dbReference>
<dbReference type="STRING" id="33007.HMPREF3198_00947"/>
<sequence length="485" mass="52326">MTRFVPAPAALGHVLLQNVTVVDPRGGTAQAGQDVLVKDGKILKVSDHPTGTKDAEGAAKVDATGLFALPGYNDMHCHALNMPEQVAIPNALMLAAGVTGYRYMSGSNKILDQRKAGTLPTSLGAPEVLSISGPLLTPINAGNPDAARTQVRKQAQRGADFIKVGMVSASAFRALMDEANKIGVPVAGHLPEHVDPREAADLGMACIEHIGPGAVMLAPATTEEEKVKNTNSPKDLPSLPTINFPYRDEITVRLMDPIITNPRTITKESGAKAMILAYQHFNDERAHQLAAYLKQHGTWQCATLIRLHTQNFANAPVHARDPRRTYLPQWRLKKWDKSGKKFDKLGSKIKDALALNWECQKRLAGIIAAEGVPMIAGTDSVGATGVIAGLGLFDEFKLLRSAGVEPLEILRQATCYAADFLDRTDAMGRVAAGYDANLVLLGSDPLTNWGEGDCPLQDVQAVMRAGAYWDRPRLDQTLRNLQANF</sequence>
<gene>
    <name evidence="2" type="ORF">CYJ19_01525</name>
</gene>
<dbReference type="PANTHER" id="PTHR43135">
    <property type="entry name" value="ALPHA-D-RIBOSE 1-METHYLPHOSPHONATE 5-TRIPHOSPHATE DIPHOSPHATASE"/>
    <property type="match status" value="1"/>
</dbReference>
<dbReference type="GO" id="GO:0016810">
    <property type="term" value="F:hydrolase activity, acting on carbon-nitrogen (but not peptide) bonds"/>
    <property type="evidence" value="ECO:0007669"/>
    <property type="project" value="InterPro"/>
</dbReference>
<dbReference type="InterPro" id="IPR032466">
    <property type="entry name" value="Metal_Hydrolase"/>
</dbReference>
<dbReference type="SUPFAM" id="SSF51556">
    <property type="entry name" value="Metallo-dependent hydrolases"/>
    <property type="match status" value="1"/>
</dbReference>
<dbReference type="Gene3D" id="2.30.40.10">
    <property type="entry name" value="Urease, subunit C, domain 1"/>
    <property type="match status" value="2"/>
</dbReference>
<organism evidence="2 3">
    <name type="scientific">Winkia neuii</name>
    <dbReference type="NCBI Taxonomy" id="33007"/>
    <lineage>
        <taxon>Bacteria</taxon>
        <taxon>Bacillati</taxon>
        <taxon>Actinomycetota</taxon>
        <taxon>Actinomycetes</taxon>
        <taxon>Actinomycetales</taxon>
        <taxon>Actinomycetaceae</taxon>
        <taxon>Winkia</taxon>
    </lineage>
</organism>
<comment type="caution">
    <text evidence="2">The sequence shown here is derived from an EMBL/GenBank/DDBJ whole genome shotgun (WGS) entry which is preliminary data.</text>
</comment>
<accession>A0A2I1IQA0</accession>
<dbReference type="Pfam" id="PF01979">
    <property type="entry name" value="Amidohydro_1"/>
    <property type="match status" value="1"/>
</dbReference>
<dbReference type="InterPro" id="IPR006680">
    <property type="entry name" value="Amidohydro-rel"/>
</dbReference>
<dbReference type="SUPFAM" id="SSF51338">
    <property type="entry name" value="Composite domain of metallo-dependent hydrolases"/>
    <property type="match status" value="1"/>
</dbReference>
<protein>
    <recommendedName>
        <fullName evidence="1">Amidohydrolase-related domain-containing protein</fullName>
    </recommendedName>
</protein>
<reference evidence="2 3" key="1">
    <citation type="submission" date="2017-12" db="EMBL/GenBank/DDBJ databases">
        <title>Phylogenetic diversity of female urinary microbiome.</title>
        <authorList>
            <person name="Thomas-White K."/>
            <person name="Wolfe A.J."/>
        </authorList>
    </citation>
    <scope>NUCLEOTIDE SEQUENCE [LARGE SCALE GENOMIC DNA]</scope>
    <source>
        <strain evidence="2 3">UMB0402</strain>
    </source>
</reference>
<name>A0A2I1IQA0_9ACTO</name>
<dbReference type="EMBL" id="PKKO01000001">
    <property type="protein sequence ID" value="PKY73295.1"/>
    <property type="molecule type" value="Genomic_DNA"/>
</dbReference>
<evidence type="ECO:0000259" key="1">
    <source>
        <dbReference type="Pfam" id="PF01979"/>
    </source>
</evidence>
<dbReference type="InterPro" id="IPR051781">
    <property type="entry name" value="Metallo-dep_Hydrolase"/>
</dbReference>
<keyword evidence="3" id="KW-1185">Reference proteome</keyword>